<feature type="region of interest" description="Disordered" evidence="1">
    <location>
        <begin position="147"/>
        <end position="184"/>
    </location>
</feature>
<evidence type="ECO:0000256" key="1">
    <source>
        <dbReference type="SAM" id="MobiDB-lite"/>
    </source>
</evidence>
<comment type="caution">
    <text evidence="2">The sequence shown here is derived from an EMBL/GenBank/DDBJ whole genome shotgun (WGS) entry which is preliminary data.</text>
</comment>
<dbReference type="EMBL" id="QJKJ01005697">
    <property type="protein sequence ID" value="RDX89339.1"/>
    <property type="molecule type" value="Genomic_DNA"/>
</dbReference>
<organism evidence="2 3">
    <name type="scientific">Mucuna pruriens</name>
    <name type="common">Velvet bean</name>
    <name type="synonym">Dolichos pruriens</name>
    <dbReference type="NCBI Taxonomy" id="157652"/>
    <lineage>
        <taxon>Eukaryota</taxon>
        <taxon>Viridiplantae</taxon>
        <taxon>Streptophyta</taxon>
        <taxon>Embryophyta</taxon>
        <taxon>Tracheophyta</taxon>
        <taxon>Spermatophyta</taxon>
        <taxon>Magnoliopsida</taxon>
        <taxon>eudicotyledons</taxon>
        <taxon>Gunneridae</taxon>
        <taxon>Pentapetalae</taxon>
        <taxon>rosids</taxon>
        <taxon>fabids</taxon>
        <taxon>Fabales</taxon>
        <taxon>Fabaceae</taxon>
        <taxon>Papilionoideae</taxon>
        <taxon>50 kb inversion clade</taxon>
        <taxon>NPAAA clade</taxon>
        <taxon>indigoferoid/millettioid clade</taxon>
        <taxon>Phaseoleae</taxon>
        <taxon>Mucuna</taxon>
    </lineage>
</organism>
<accession>A0A371GFJ3</accession>
<proteinExistence type="predicted"/>
<sequence>MEFSDNLLQFNIFEAMKHTTEDHSLFGIDIINELVAEYLQLAADSAEFPNFVEDIDEIGCLRSAIDEFDYDNLWEVQDLFDSEDDDIDDLAQLNLNSELIDLIDQVCKYDGEPECSKRAEVHVSETKKPLQVQVTIIFLPTENYSDSEGQKQAKANSISDNKIGADSNSAKLSRKQPKAEIKSTHLVSTLNQVGQPDLKLTDDISPSSSPPTEVKQLPSHLKSRRRNRYRSLGNIRQTIGWKLSNLLSINLSICIHRILMEEEARPIRQQ</sequence>
<feature type="compositionally biased region" description="Polar residues" evidence="1">
    <location>
        <begin position="153"/>
        <end position="171"/>
    </location>
</feature>
<evidence type="ECO:0000313" key="2">
    <source>
        <dbReference type="EMBL" id="RDX89339.1"/>
    </source>
</evidence>
<evidence type="ECO:0000313" key="3">
    <source>
        <dbReference type="Proteomes" id="UP000257109"/>
    </source>
</evidence>
<feature type="region of interest" description="Disordered" evidence="1">
    <location>
        <begin position="197"/>
        <end position="225"/>
    </location>
</feature>
<dbReference type="AlphaFoldDB" id="A0A371GFJ3"/>
<gene>
    <name evidence="2" type="ORF">CR513_28939</name>
</gene>
<protein>
    <submittedName>
        <fullName evidence="2">Uncharacterized protein</fullName>
    </submittedName>
</protein>
<dbReference type="Proteomes" id="UP000257109">
    <property type="component" value="Unassembled WGS sequence"/>
</dbReference>
<name>A0A371GFJ3_MUCPR</name>
<keyword evidence="3" id="KW-1185">Reference proteome</keyword>
<feature type="non-terminal residue" evidence="2">
    <location>
        <position position="1"/>
    </location>
</feature>
<reference evidence="2" key="1">
    <citation type="submission" date="2018-05" db="EMBL/GenBank/DDBJ databases">
        <title>Draft genome of Mucuna pruriens seed.</title>
        <authorList>
            <person name="Nnadi N.E."/>
            <person name="Vos R."/>
            <person name="Hasami M.H."/>
            <person name="Devisetty U.K."/>
            <person name="Aguiy J.C."/>
        </authorList>
    </citation>
    <scope>NUCLEOTIDE SEQUENCE [LARGE SCALE GENOMIC DNA]</scope>
    <source>
        <strain evidence="2">JCA_2017</strain>
    </source>
</reference>